<feature type="compositionally biased region" description="Polar residues" evidence="1">
    <location>
        <begin position="392"/>
        <end position="410"/>
    </location>
</feature>
<feature type="compositionally biased region" description="Polar residues" evidence="1">
    <location>
        <begin position="365"/>
        <end position="382"/>
    </location>
</feature>
<dbReference type="SUPFAM" id="SSF50249">
    <property type="entry name" value="Nucleic acid-binding proteins"/>
    <property type="match status" value="2"/>
</dbReference>
<dbReference type="PANTHER" id="PTHR47165">
    <property type="entry name" value="OS03G0429900 PROTEIN"/>
    <property type="match status" value="1"/>
</dbReference>
<dbReference type="InterPro" id="IPR047192">
    <property type="entry name" value="Euk_RPA1_DBD_C"/>
</dbReference>
<evidence type="ECO:0000259" key="2">
    <source>
        <dbReference type="Pfam" id="PF02721"/>
    </source>
</evidence>
<name>A0ABM0TTD7_CAMSA</name>
<dbReference type="Pfam" id="PF02721">
    <property type="entry name" value="DUF223"/>
    <property type="match status" value="1"/>
</dbReference>
<evidence type="ECO:0000256" key="1">
    <source>
        <dbReference type="SAM" id="MobiDB-lite"/>
    </source>
</evidence>
<protein>
    <submittedName>
        <fullName evidence="4">Uncharacterized protein LOC104715353</fullName>
    </submittedName>
</protein>
<accession>A0ABM0TTD7</accession>
<feature type="region of interest" description="Disordered" evidence="1">
    <location>
        <begin position="365"/>
        <end position="448"/>
    </location>
</feature>
<dbReference type="GeneID" id="104715353"/>
<gene>
    <name evidence="4" type="primary">LOC104715353</name>
</gene>
<dbReference type="Proteomes" id="UP000694864">
    <property type="component" value="Chromosome 9"/>
</dbReference>
<dbReference type="CDD" id="cd04480">
    <property type="entry name" value="RPA1_DBD_A_like"/>
    <property type="match status" value="1"/>
</dbReference>
<sequence>MILADFKGDLIHATIKKQQFNKRQRLIVFGDWRIIENFQLSRSTGKFRATKHQYRMTIMNSTIISRCDFVSNDFYLDLASFDNILADDGLNENILIDVVGQVVSSGEIKTSELNDKPQKEVRGHPSRYKTKCGQHVMRQMRVLNDVYLIFVGERTISNAFDMSLLLINAEDYPTVQDFVIKLPQDDLKITFGERNCDCLKPKHEVDDYINQFPRSSIPDLLEAQMEGKFKIYCSIYHIDMEFGWYYFTCVKCKGTCLRIKEMFIDPLVIDLAYARYKLVLDVMDSSGESKFILFDNNAIKIVNQTTTDVLGGQYDKIQDPTIVPPALQALVGKSFLFLASVETANIVNGKETYKNDPMDMISNEVQDQTNSNVIGTSVTTPSSKRKEDSNDDATTQSSTSKKQCLPSINQAIEEAKEKIQGEEEKIQGEEEKIQGEEDKIQGKEYARP</sequence>
<dbReference type="PANTHER" id="PTHR47165:SF4">
    <property type="entry name" value="OS03G0429900 PROTEIN"/>
    <property type="match status" value="1"/>
</dbReference>
<evidence type="ECO:0000313" key="3">
    <source>
        <dbReference type="Proteomes" id="UP000694864"/>
    </source>
</evidence>
<evidence type="ECO:0000313" key="4">
    <source>
        <dbReference type="RefSeq" id="XP_010431070.1"/>
    </source>
</evidence>
<feature type="domain" description="Replication protein A 70 kDa DNA-binding subunit B/D first OB fold" evidence="2">
    <location>
        <begin position="1"/>
        <end position="67"/>
    </location>
</feature>
<dbReference type="CDD" id="cd04476">
    <property type="entry name" value="RPA1_DBD_C"/>
    <property type="match status" value="1"/>
</dbReference>
<dbReference type="RefSeq" id="XP_010431070.1">
    <property type="nucleotide sequence ID" value="XM_010432768.1"/>
</dbReference>
<proteinExistence type="predicted"/>
<dbReference type="Gene3D" id="2.40.50.140">
    <property type="entry name" value="Nucleic acid-binding proteins"/>
    <property type="match status" value="2"/>
</dbReference>
<reference evidence="4" key="2">
    <citation type="submission" date="2025-08" db="UniProtKB">
        <authorList>
            <consortium name="RefSeq"/>
        </authorList>
    </citation>
    <scope>IDENTIFICATION</scope>
    <source>
        <tissue evidence="4">Leaf</tissue>
    </source>
</reference>
<reference evidence="3" key="1">
    <citation type="journal article" date="2014" name="Nat. Commun.">
        <title>The emerging biofuel crop Camelina sativa retains a highly undifferentiated hexaploid genome structure.</title>
        <authorList>
            <person name="Kagale S."/>
            <person name="Koh C."/>
            <person name="Nixon J."/>
            <person name="Bollina V."/>
            <person name="Clarke W.E."/>
            <person name="Tuteja R."/>
            <person name="Spillane C."/>
            <person name="Robinson S.J."/>
            <person name="Links M.G."/>
            <person name="Clarke C."/>
            <person name="Higgins E.E."/>
            <person name="Huebert T."/>
            <person name="Sharpe A.G."/>
            <person name="Parkin I.A."/>
        </authorList>
    </citation>
    <scope>NUCLEOTIDE SEQUENCE [LARGE SCALE GENOMIC DNA]</scope>
    <source>
        <strain evidence="3">cv. DH55</strain>
    </source>
</reference>
<dbReference type="InterPro" id="IPR012340">
    <property type="entry name" value="NA-bd_OB-fold"/>
</dbReference>
<organism evidence="3 4">
    <name type="scientific">Camelina sativa</name>
    <name type="common">False flax</name>
    <name type="synonym">Myagrum sativum</name>
    <dbReference type="NCBI Taxonomy" id="90675"/>
    <lineage>
        <taxon>Eukaryota</taxon>
        <taxon>Viridiplantae</taxon>
        <taxon>Streptophyta</taxon>
        <taxon>Embryophyta</taxon>
        <taxon>Tracheophyta</taxon>
        <taxon>Spermatophyta</taxon>
        <taxon>Magnoliopsida</taxon>
        <taxon>eudicotyledons</taxon>
        <taxon>Gunneridae</taxon>
        <taxon>Pentapetalae</taxon>
        <taxon>rosids</taxon>
        <taxon>malvids</taxon>
        <taxon>Brassicales</taxon>
        <taxon>Brassicaceae</taxon>
        <taxon>Camelineae</taxon>
        <taxon>Camelina</taxon>
    </lineage>
</organism>
<dbReference type="InterPro" id="IPR003871">
    <property type="entry name" value="RFA1B/D_OB_1st"/>
</dbReference>
<feature type="compositionally biased region" description="Basic and acidic residues" evidence="1">
    <location>
        <begin position="413"/>
        <end position="448"/>
    </location>
</feature>
<keyword evidence="3" id="KW-1185">Reference proteome</keyword>